<evidence type="ECO:0000259" key="6">
    <source>
        <dbReference type="Pfam" id="PF02668"/>
    </source>
</evidence>
<evidence type="ECO:0000256" key="2">
    <source>
        <dbReference type="ARBA" id="ARBA00022723"/>
    </source>
</evidence>
<dbReference type="SUPFAM" id="SSF51197">
    <property type="entry name" value="Clavaminate synthase-like"/>
    <property type="match status" value="1"/>
</dbReference>
<dbReference type="InterPro" id="IPR051323">
    <property type="entry name" value="AtsK-like"/>
</dbReference>
<dbReference type="STRING" id="170623.SAMN04244579_04579"/>
<evidence type="ECO:0000256" key="1">
    <source>
        <dbReference type="ARBA" id="ARBA00005896"/>
    </source>
</evidence>
<dbReference type="Gene3D" id="3.60.130.10">
    <property type="entry name" value="Clavaminate synthase-like"/>
    <property type="match status" value="1"/>
</dbReference>
<feature type="non-terminal residue" evidence="7">
    <location>
        <position position="71"/>
    </location>
</feature>
<dbReference type="Proteomes" id="UP000199005">
    <property type="component" value="Unassembled WGS sequence"/>
</dbReference>
<dbReference type="Pfam" id="PF02668">
    <property type="entry name" value="TauD"/>
    <property type="match status" value="1"/>
</dbReference>
<keyword evidence="3 7" id="KW-0223">Dioxygenase</keyword>
<dbReference type="PANTHER" id="PTHR30468:SF1">
    <property type="entry name" value="ALPHA-KETOGLUTARATE-DEPENDENT SULFONATE DIOXYGENASE"/>
    <property type="match status" value="1"/>
</dbReference>
<organism evidence="7 8">
    <name type="scientific">Azotobacter beijerinckii</name>
    <dbReference type="NCBI Taxonomy" id="170623"/>
    <lineage>
        <taxon>Bacteria</taxon>
        <taxon>Pseudomonadati</taxon>
        <taxon>Pseudomonadota</taxon>
        <taxon>Gammaproteobacteria</taxon>
        <taxon>Pseudomonadales</taxon>
        <taxon>Pseudomonadaceae</taxon>
        <taxon>Azotobacter</taxon>
    </lineage>
</organism>
<sequence>MAIENIVSLPEVLKVTALEPTLGAEVAGVDLKKPLSPVLRDQLKNLLLKYKVLFFRDQHISSEEQLAFARN</sequence>
<dbReference type="GO" id="GO:0016706">
    <property type="term" value="F:2-oxoglutarate-dependent dioxygenase activity"/>
    <property type="evidence" value="ECO:0007669"/>
    <property type="project" value="UniProtKB-ARBA"/>
</dbReference>
<evidence type="ECO:0000313" key="7">
    <source>
        <dbReference type="EMBL" id="SEJ49252.1"/>
    </source>
</evidence>
<dbReference type="PANTHER" id="PTHR30468">
    <property type="entry name" value="ALPHA-KETOGLUTARATE-DEPENDENT SULFONATE DIOXYGENASE"/>
    <property type="match status" value="1"/>
</dbReference>
<comment type="similarity">
    <text evidence="1">Belongs to the TfdA dioxygenase family.</text>
</comment>
<gene>
    <name evidence="7" type="ORF">SAMN04244579_04579</name>
</gene>
<dbReference type="AlphaFoldDB" id="A0A1H6ZHV3"/>
<name>A0A1H6ZHV3_9GAMM</name>
<keyword evidence="2" id="KW-0479">Metal-binding</keyword>
<dbReference type="RefSeq" id="WP_175559861.1">
    <property type="nucleotide sequence ID" value="NZ_FNYO01000131.1"/>
</dbReference>
<reference evidence="7 8" key="1">
    <citation type="submission" date="2016-10" db="EMBL/GenBank/DDBJ databases">
        <authorList>
            <person name="de Groot N.N."/>
        </authorList>
    </citation>
    <scope>NUCLEOTIDE SEQUENCE [LARGE SCALE GENOMIC DNA]</scope>
    <source>
        <strain evidence="7 8">DSM 1041</strain>
    </source>
</reference>
<keyword evidence="4" id="KW-0560">Oxidoreductase</keyword>
<keyword evidence="5" id="KW-0408">Iron</keyword>
<dbReference type="InterPro" id="IPR003819">
    <property type="entry name" value="TauD/TfdA-like"/>
</dbReference>
<dbReference type="EMBL" id="FNYO01000131">
    <property type="protein sequence ID" value="SEJ49252.1"/>
    <property type="molecule type" value="Genomic_DNA"/>
</dbReference>
<dbReference type="InterPro" id="IPR042098">
    <property type="entry name" value="TauD-like_sf"/>
</dbReference>
<evidence type="ECO:0000256" key="4">
    <source>
        <dbReference type="ARBA" id="ARBA00023002"/>
    </source>
</evidence>
<evidence type="ECO:0000313" key="8">
    <source>
        <dbReference type="Proteomes" id="UP000199005"/>
    </source>
</evidence>
<dbReference type="GO" id="GO:0046872">
    <property type="term" value="F:metal ion binding"/>
    <property type="evidence" value="ECO:0007669"/>
    <property type="project" value="UniProtKB-KW"/>
</dbReference>
<dbReference type="GO" id="GO:0005737">
    <property type="term" value="C:cytoplasm"/>
    <property type="evidence" value="ECO:0007669"/>
    <property type="project" value="TreeGrafter"/>
</dbReference>
<evidence type="ECO:0000256" key="3">
    <source>
        <dbReference type="ARBA" id="ARBA00022964"/>
    </source>
</evidence>
<evidence type="ECO:0000256" key="5">
    <source>
        <dbReference type="ARBA" id="ARBA00023004"/>
    </source>
</evidence>
<feature type="domain" description="TauD/TfdA-like" evidence="6">
    <location>
        <begin position="15"/>
        <end position="70"/>
    </location>
</feature>
<protein>
    <submittedName>
        <fullName evidence="7">Taurine catabolism dioxygenase TauD, TfdA family</fullName>
    </submittedName>
</protein>
<proteinExistence type="inferred from homology"/>
<accession>A0A1H6ZHV3</accession>